<dbReference type="InterPro" id="IPR050210">
    <property type="entry name" value="tRNA_Adenine-N(6)_MTase"/>
</dbReference>
<dbReference type="CDD" id="cd02440">
    <property type="entry name" value="AdoMet_MTases"/>
    <property type="match status" value="1"/>
</dbReference>
<dbReference type="InterPro" id="IPR029063">
    <property type="entry name" value="SAM-dependent_MTases_sf"/>
</dbReference>
<feature type="domain" description="Methyltransferase small" evidence="3">
    <location>
        <begin position="35"/>
        <end position="139"/>
    </location>
</feature>
<sequence>MDDGISETIDAFHRGRFHIIQPKGRGHRAGMDAMLLASLVADDRPCRIADLGAGAGAAGMAVAARLEKARVTLYERSPEMAQFARRSLELLDNAAFSARVEVREADVTLRAKARVEAGLPDDHFHHVIMNPPYNDAGDRRTPDALKAEAHAMTDGLFEDWIRTAGAIMIPGGQLSLISRPQSVAEIIAACGSRFGGIEITLIHPRPGEDAVRMLVTAIKGSRARLSFRAPLIMHETGSHAFTPLVDDLNNGRAAYSRNVRQSDPAYKITVTLAACHCVLPGDTYIRVDEVIAVRIDWWVC</sequence>
<dbReference type="Proteomes" id="UP000017668">
    <property type="component" value="Unassembled WGS sequence"/>
</dbReference>
<dbReference type="GO" id="GO:0032259">
    <property type="term" value="P:methylation"/>
    <property type="evidence" value="ECO:0007669"/>
    <property type="project" value="UniProtKB-KW"/>
</dbReference>
<evidence type="ECO:0000259" key="3">
    <source>
        <dbReference type="Pfam" id="PF05175"/>
    </source>
</evidence>
<comment type="caution">
    <text evidence="4">The sequence shown here is derived from an EMBL/GenBank/DDBJ whole genome shotgun (WGS) entry which is preliminary data.</text>
</comment>
<dbReference type="PROSITE" id="PS00092">
    <property type="entry name" value="N6_MTASE"/>
    <property type="match status" value="1"/>
</dbReference>
<keyword evidence="1 4" id="KW-0489">Methyltransferase</keyword>
<organism evidence="4 5">
    <name type="scientific">Bradyrhizobium lupini HPC(L)</name>
    <dbReference type="NCBI Taxonomy" id="1229491"/>
    <lineage>
        <taxon>Bacteria</taxon>
        <taxon>Pseudomonadati</taxon>
        <taxon>Pseudomonadota</taxon>
        <taxon>Alphaproteobacteria</taxon>
        <taxon>Hyphomicrobiales</taxon>
        <taxon>Nitrobacteraceae</taxon>
        <taxon>Bradyrhizobium</taxon>
    </lineage>
</organism>
<dbReference type="GO" id="GO:0008168">
    <property type="term" value="F:methyltransferase activity"/>
    <property type="evidence" value="ECO:0007669"/>
    <property type="project" value="UniProtKB-KW"/>
</dbReference>
<keyword evidence="5" id="KW-1185">Reference proteome</keyword>
<dbReference type="EMBL" id="AMQQ01000026">
    <property type="protein sequence ID" value="EKJ94515.1"/>
    <property type="molecule type" value="Genomic_DNA"/>
</dbReference>
<reference evidence="4 5" key="1">
    <citation type="journal article" date="2013" name="Genome Announc.">
        <title>Genome Sequence of Rhizobium lupini HPC(L) Isolated from Saline Desert Soil, Kutch (Gujarat).</title>
        <authorList>
            <person name="Agarwal L."/>
            <person name="Purohit H.J."/>
        </authorList>
    </citation>
    <scope>NUCLEOTIDE SEQUENCE [LARGE SCALE GENOMIC DNA]</scope>
    <source>
        <strain evidence="5">HPC(L)</strain>
    </source>
</reference>
<accession>A0ABP2RNB3</accession>
<dbReference type="RefSeq" id="WP_006699472.1">
    <property type="nucleotide sequence ID" value="NZ_AMQQ01000026.1"/>
</dbReference>
<keyword evidence="1 4" id="KW-0808">Transferase</keyword>
<name>A0ABP2RNB3_RHILU</name>
<keyword evidence="2" id="KW-0949">S-adenosyl-L-methionine</keyword>
<evidence type="ECO:0000256" key="1">
    <source>
        <dbReference type="ARBA" id="ARBA00022603"/>
    </source>
</evidence>
<dbReference type="SUPFAM" id="SSF53335">
    <property type="entry name" value="S-adenosyl-L-methionine-dependent methyltransferases"/>
    <property type="match status" value="1"/>
</dbReference>
<evidence type="ECO:0000313" key="5">
    <source>
        <dbReference type="Proteomes" id="UP000017668"/>
    </source>
</evidence>
<dbReference type="InterPro" id="IPR007848">
    <property type="entry name" value="Small_mtfrase_dom"/>
</dbReference>
<dbReference type="Gene3D" id="3.40.50.150">
    <property type="entry name" value="Vaccinia Virus protein VP39"/>
    <property type="match status" value="1"/>
</dbReference>
<evidence type="ECO:0000313" key="4">
    <source>
        <dbReference type="EMBL" id="EKJ94515.1"/>
    </source>
</evidence>
<protein>
    <submittedName>
        <fullName evidence="4">Methyltransferase</fullName>
    </submittedName>
</protein>
<evidence type="ECO:0000256" key="2">
    <source>
        <dbReference type="ARBA" id="ARBA00022691"/>
    </source>
</evidence>
<dbReference type="PANTHER" id="PTHR47739:SF1">
    <property type="entry name" value="TRNA1(VAL) (ADENINE(37)-N6)-METHYLTRANSFERASE"/>
    <property type="match status" value="1"/>
</dbReference>
<dbReference type="Pfam" id="PF05175">
    <property type="entry name" value="MTS"/>
    <property type="match status" value="1"/>
</dbReference>
<gene>
    <name evidence="4" type="ORF">C241_18000</name>
</gene>
<dbReference type="InterPro" id="IPR002052">
    <property type="entry name" value="DNA_methylase_N6_adenine_CS"/>
</dbReference>
<dbReference type="PANTHER" id="PTHR47739">
    <property type="entry name" value="TRNA1(VAL) (ADENINE(37)-N6)-METHYLTRANSFERASE"/>
    <property type="match status" value="1"/>
</dbReference>
<proteinExistence type="predicted"/>